<dbReference type="GO" id="GO:0140662">
    <property type="term" value="F:ATP-dependent protein folding chaperone"/>
    <property type="evidence" value="ECO:0007669"/>
    <property type="project" value="InterPro"/>
</dbReference>
<keyword evidence="5" id="KW-0472">Membrane</keyword>
<feature type="transmembrane region" description="Helical" evidence="5">
    <location>
        <begin position="471"/>
        <end position="494"/>
    </location>
</feature>
<accession>A0A9Q9MRQ6</accession>
<feature type="transmembrane region" description="Helical" evidence="5">
    <location>
        <begin position="395"/>
        <end position="416"/>
    </location>
</feature>
<keyword evidence="5" id="KW-0812">Transmembrane</keyword>
<feature type="region of interest" description="Disordered" evidence="4">
    <location>
        <begin position="653"/>
        <end position="673"/>
    </location>
</feature>
<dbReference type="InterPro" id="IPR013126">
    <property type="entry name" value="Hsp_70_fam"/>
</dbReference>
<keyword evidence="7" id="KW-1185">Reference proteome</keyword>
<dbReference type="InterPro" id="IPR043129">
    <property type="entry name" value="ATPase_NBD"/>
</dbReference>
<feature type="transmembrane region" description="Helical" evidence="5">
    <location>
        <begin position="506"/>
        <end position="526"/>
    </location>
</feature>
<keyword evidence="3" id="KW-0143">Chaperone</keyword>
<evidence type="ECO:0000256" key="1">
    <source>
        <dbReference type="ARBA" id="ARBA00022741"/>
    </source>
</evidence>
<dbReference type="GO" id="GO:0005524">
    <property type="term" value="F:ATP binding"/>
    <property type="evidence" value="ECO:0007669"/>
    <property type="project" value="UniProtKB-KW"/>
</dbReference>
<evidence type="ECO:0000313" key="7">
    <source>
        <dbReference type="Proteomes" id="UP001058003"/>
    </source>
</evidence>
<dbReference type="SUPFAM" id="SSF53067">
    <property type="entry name" value="Actin-like ATPase domain"/>
    <property type="match status" value="2"/>
</dbReference>
<dbReference type="KEGG" id="daur:Daura_22755"/>
<reference evidence="6" key="1">
    <citation type="submission" date="2021-04" db="EMBL/GenBank/DDBJ databases">
        <title>Dactylosporangium aurantiacum NRRL B-8018 full assembly.</title>
        <authorList>
            <person name="Hartkoorn R.C."/>
            <person name="Beaudoing E."/>
            <person name="Hot D."/>
        </authorList>
    </citation>
    <scope>NUCLEOTIDE SEQUENCE</scope>
    <source>
        <strain evidence="6">NRRL B-8018</strain>
    </source>
</reference>
<dbReference type="RefSeq" id="WP_260710571.1">
    <property type="nucleotide sequence ID" value="NZ_CP073767.1"/>
</dbReference>
<evidence type="ECO:0000256" key="5">
    <source>
        <dbReference type="SAM" id="Phobius"/>
    </source>
</evidence>
<sequence length="673" mass="67940">MSLRVGVVVAVDIGAARMKVAYADADGVVQLVRFERELWLPSGVQVEPDGSLLTGAAAMRRARQRPEGYIADPMGRLTADTVEAGGVVVQTADLVAALLRVALAGAVHAAGSPVGVVRVVTAGAWGPRRRGALRTALQRAGAADAELVAAPVAVGWHLLAGGADLPEQAIVTVCDLGAGFTASVLARTGDGFEALAGVEASDGGGDAMDAAVAAWLSPPTSPDGVVSAAAAAEAVVSARLAKEALSAAPTVLVPGASGQVVFGVPQLRQAGAAVLDRAVAAVVQAIEAADVGREHLGLLVCVGGGARSPVVADAFADAVGVRPVTVPQPDAAAVLGAVQQPVPIEDGVPVPSGRDAAGAVLAAAGSVALFGQFMSGTQRYGPLRSIQEGWLLANWSGLCLAAVLAVVATAAGASWLHMARYAMLPETPPDERLGRRLYGVALAASAVVGLGVCVGYAVIAVGSFEVPAGPLLRWSVLAATPVAAAVVVAGLLVIARPLLVQRSWQAWFRFPVTVVVLAGVGGYLIGYDVTDSPHVLRLFDWWLQQYITEPRQPIGPVGRLGAACLGVAVALLIARRGWIRVLTAVPLALLTATVLAWRSTGLITAVFGAVVAGWWLWRILAAVGGAALQVPAPSAADRPPAAAAGAAAGFGAAWAPPPPAKPQSGAGTAERGW</sequence>
<gene>
    <name evidence="6" type="ORF">Daura_22755</name>
</gene>
<dbReference type="AlphaFoldDB" id="A0A9Q9MRQ6"/>
<feature type="transmembrane region" description="Helical" evidence="5">
    <location>
        <begin position="437"/>
        <end position="459"/>
    </location>
</feature>
<feature type="transmembrane region" description="Helical" evidence="5">
    <location>
        <begin position="603"/>
        <end position="628"/>
    </location>
</feature>
<dbReference type="PANTHER" id="PTHR42749:SF1">
    <property type="entry name" value="CELL SHAPE-DETERMINING PROTEIN MREB"/>
    <property type="match status" value="1"/>
</dbReference>
<evidence type="ECO:0000256" key="2">
    <source>
        <dbReference type="ARBA" id="ARBA00022840"/>
    </source>
</evidence>
<evidence type="ECO:0000256" key="4">
    <source>
        <dbReference type="SAM" id="MobiDB-lite"/>
    </source>
</evidence>
<evidence type="ECO:0000313" key="6">
    <source>
        <dbReference type="EMBL" id="UWZ58737.1"/>
    </source>
</evidence>
<proteinExistence type="predicted"/>
<dbReference type="Gene3D" id="3.90.640.10">
    <property type="entry name" value="Actin, Chain A, domain 4"/>
    <property type="match status" value="1"/>
</dbReference>
<dbReference type="Pfam" id="PF00012">
    <property type="entry name" value="HSP70"/>
    <property type="match status" value="1"/>
</dbReference>
<keyword evidence="2" id="KW-0067">ATP-binding</keyword>
<organism evidence="6 7">
    <name type="scientific">Dactylosporangium aurantiacum</name>
    <dbReference type="NCBI Taxonomy" id="35754"/>
    <lineage>
        <taxon>Bacteria</taxon>
        <taxon>Bacillati</taxon>
        <taxon>Actinomycetota</taxon>
        <taxon>Actinomycetes</taxon>
        <taxon>Micromonosporales</taxon>
        <taxon>Micromonosporaceae</taxon>
        <taxon>Dactylosporangium</taxon>
    </lineage>
</organism>
<evidence type="ECO:0000256" key="3">
    <source>
        <dbReference type="ARBA" id="ARBA00023186"/>
    </source>
</evidence>
<keyword evidence="1" id="KW-0547">Nucleotide-binding</keyword>
<name>A0A9Q9MRQ6_9ACTN</name>
<keyword evidence="5" id="KW-1133">Transmembrane helix</keyword>
<protein>
    <submittedName>
        <fullName evidence="6">Hsp70 family protein</fullName>
    </submittedName>
</protein>
<dbReference type="Gene3D" id="3.30.420.40">
    <property type="match status" value="2"/>
</dbReference>
<feature type="transmembrane region" description="Helical" evidence="5">
    <location>
        <begin position="557"/>
        <end position="574"/>
    </location>
</feature>
<dbReference type="EMBL" id="CP073767">
    <property type="protein sequence ID" value="UWZ58737.1"/>
    <property type="molecule type" value="Genomic_DNA"/>
</dbReference>
<dbReference type="PANTHER" id="PTHR42749">
    <property type="entry name" value="CELL SHAPE-DETERMINING PROTEIN MREB"/>
    <property type="match status" value="1"/>
</dbReference>
<dbReference type="Proteomes" id="UP001058003">
    <property type="component" value="Chromosome"/>
</dbReference>